<proteinExistence type="predicted"/>
<dbReference type="Gene3D" id="2.60.40.2030">
    <property type="match status" value="1"/>
</dbReference>
<dbReference type="SMART" id="SM00237">
    <property type="entry name" value="Calx_beta"/>
    <property type="match status" value="1"/>
</dbReference>
<dbReference type="InterPro" id="IPR038081">
    <property type="entry name" value="CalX-like_sf"/>
</dbReference>
<accession>A0ABZ0GVQ1</accession>
<dbReference type="SUPFAM" id="SSF141072">
    <property type="entry name" value="CalX-like"/>
    <property type="match status" value="1"/>
</dbReference>
<keyword evidence="7" id="KW-1185">Reference proteome</keyword>
<dbReference type="InterPro" id="IPR035986">
    <property type="entry name" value="PKD_dom_sf"/>
</dbReference>
<evidence type="ECO:0000256" key="3">
    <source>
        <dbReference type="ARBA" id="ARBA00022837"/>
    </source>
</evidence>
<dbReference type="PANTHER" id="PTHR38787">
    <property type="entry name" value="REGULATORY P DOMAIN-CONTAINING PROTEIN"/>
    <property type="match status" value="1"/>
</dbReference>
<protein>
    <submittedName>
        <fullName evidence="6">Choice-of-anchor B family protein</fullName>
    </submittedName>
</protein>
<dbReference type="Pfam" id="PF22352">
    <property type="entry name" value="K319L-like_PKD"/>
    <property type="match status" value="1"/>
</dbReference>
<keyword evidence="2" id="KW-0677">Repeat</keyword>
<evidence type="ECO:0000313" key="7">
    <source>
        <dbReference type="Proteomes" id="UP001301442"/>
    </source>
</evidence>
<dbReference type="PANTHER" id="PTHR38787:SF3">
    <property type="entry name" value="REGULATORY P DOMAIN-CONTAINING PROTEIN"/>
    <property type="match status" value="1"/>
</dbReference>
<reference evidence="6 7" key="1">
    <citation type="submission" date="2023-09" db="EMBL/GenBank/DDBJ databases">
        <authorList>
            <person name="Qi X."/>
        </authorList>
    </citation>
    <scope>NUCLEOTIDE SEQUENCE [LARGE SCALE GENOMIC DNA]</scope>
    <source>
        <strain evidence="6 7">S1-1</strain>
    </source>
</reference>
<feature type="domain" description="Calx-beta" evidence="5">
    <location>
        <begin position="551"/>
        <end position="648"/>
    </location>
</feature>
<keyword evidence="1" id="KW-0732">Signal</keyword>
<evidence type="ECO:0000259" key="5">
    <source>
        <dbReference type="SMART" id="SM00237"/>
    </source>
</evidence>
<dbReference type="InterPro" id="IPR003644">
    <property type="entry name" value="Calx_beta"/>
</dbReference>
<sequence length="804" mass="88387">MQFKLNLSIIFLVIITANYSDKALSHAEHDKARYVSPEGIDAGRCDNATTPCKTINYAAQHANKGDQIRLSKGSYHIENVDTLFYLLSDLIPIRGNYQTEDNFNHQQANNITYLTGVPTDYVQTLTDKGFTVIADKKAIDNSTANNKSIIKAKLAAFNRLQEKQVNTVCSNGYAGDHACNNLDLLAHIPLNMFATNPAEGNDIWGHYDLNDNKEYALIGLSNGIGIVDVSEPVAPVVITTIASEETIWRDIKVYQYFDISINKWQSYAYVTADNATTGLLILDLNQLPNTVTIKANDKTDLNAHNVYLSNVDYSTGVTITGMQPYLHIAGSNQNGGGYNSYSLADPTSLVSVYKPTNNRSQYTHDASSMVIDDERTNSQCVNGTNHCEVMFDFNEDNFQLWDKTQNSTPEKLSTTSYSNASYVHSGWYTEDKLLMLVHDELDEQNFNLNTTLRLFDITDLTAPSLLSIWTGDTQAIDHNGYVRGNRYYMSNYERGITVIDITDPTQPVESGFFDTYPISDNSSFHGAWGVYPFLPSGNILASDINSGLYILKDNTLDVEQGSLSFTNQNFSTSEGQSIQVNVRRHDQFQDNIEVNWELVTGSASSDDFTLAKGTLSWQDQESTDKTISIDITSDNLAEPNEILFIRLFDPKNGATLSQPNLATITIAATDGENTPHVNAGTNKEVQAGSNVTLNASASDLDQDTLSYQWQQIAGQPVTINNNQQLTATFTAPQINDTLTFSFTATDATGLSASDSVSITIVIEAIIVTPNPPLEPTSSSGGGSLFYGLFAIAAAISRRKAKICS</sequence>
<dbReference type="SMART" id="SM00089">
    <property type="entry name" value="PKD"/>
    <property type="match status" value="1"/>
</dbReference>
<feature type="domain" description="PKD/Chitinase" evidence="4">
    <location>
        <begin position="676"/>
        <end position="763"/>
    </location>
</feature>
<dbReference type="Pfam" id="PF08309">
    <property type="entry name" value="LVIVD"/>
    <property type="match status" value="2"/>
</dbReference>
<evidence type="ECO:0000313" key="6">
    <source>
        <dbReference type="EMBL" id="WOH39403.1"/>
    </source>
</evidence>
<dbReference type="InterPro" id="IPR013783">
    <property type="entry name" value="Ig-like_fold"/>
</dbReference>
<dbReference type="EMBL" id="CP136600">
    <property type="protein sequence ID" value="WOH39403.1"/>
    <property type="molecule type" value="Genomic_DNA"/>
</dbReference>
<gene>
    <name evidence="6" type="ORF">RI844_09295</name>
</gene>
<dbReference type="NCBIfam" id="TIGR04312">
    <property type="entry name" value="choice_anch_B"/>
    <property type="match status" value="1"/>
</dbReference>
<dbReference type="InterPro" id="IPR022409">
    <property type="entry name" value="PKD/Chitinase_dom"/>
</dbReference>
<dbReference type="Gene3D" id="2.60.40.10">
    <property type="entry name" value="Immunoglobulins"/>
    <property type="match status" value="1"/>
</dbReference>
<dbReference type="RefSeq" id="WP_348398169.1">
    <property type="nucleotide sequence ID" value="NZ_CP136600.1"/>
</dbReference>
<evidence type="ECO:0000259" key="4">
    <source>
        <dbReference type="SMART" id="SM00089"/>
    </source>
</evidence>
<evidence type="ECO:0000256" key="2">
    <source>
        <dbReference type="ARBA" id="ARBA00022737"/>
    </source>
</evidence>
<organism evidence="6 7">
    <name type="scientific">Thalassotalea fonticola</name>
    <dbReference type="NCBI Taxonomy" id="3065649"/>
    <lineage>
        <taxon>Bacteria</taxon>
        <taxon>Pseudomonadati</taxon>
        <taxon>Pseudomonadota</taxon>
        <taxon>Gammaproteobacteria</taxon>
        <taxon>Alteromonadales</taxon>
        <taxon>Colwelliaceae</taxon>
        <taxon>Thalassotalea</taxon>
    </lineage>
</organism>
<keyword evidence="3" id="KW-0106">Calcium</keyword>
<dbReference type="SUPFAM" id="SSF49299">
    <property type="entry name" value="PKD domain"/>
    <property type="match status" value="1"/>
</dbReference>
<dbReference type="InterPro" id="IPR027589">
    <property type="entry name" value="Choice_anch_B"/>
</dbReference>
<name>A0ABZ0GVQ1_9GAMM</name>
<dbReference type="Pfam" id="PF03160">
    <property type="entry name" value="Calx-beta"/>
    <property type="match status" value="1"/>
</dbReference>
<evidence type="ECO:0000256" key="1">
    <source>
        <dbReference type="ARBA" id="ARBA00022729"/>
    </source>
</evidence>
<dbReference type="Proteomes" id="UP001301442">
    <property type="component" value="Chromosome"/>
</dbReference>
<dbReference type="InterPro" id="IPR013211">
    <property type="entry name" value="LVIVD"/>
</dbReference>